<keyword evidence="1" id="KW-0677">Repeat</keyword>
<dbReference type="Gene3D" id="1.25.40.10">
    <property type="entry name" value="Tetratricopeptide repeat domain"/>
    <property type="match status" value="3"/>
</dbReference>
<evidence type="ECO:0000256" key="3">
    <source>
        <dbReference type="PROSITE-ProRule" id="PRU00339"/>
    </source>
</evidence>
<dbReference type="Proteomes" id="UP000526501">
    <property type="component" value="Unassembled WGS sequence"/>
</dbReference>
<reference evidence="5 6" key="1">
    <citation type="submission" date="2020-07" db="EMBL/GenBank/DDBJ databases">
        <authorList>
            <person name="Feng X."/>
        </authorList>
    </citation>
    <scope>NUCLEOTIDE SEQUENCE [LARGE SCALE GENOMIC DNA]</scope>
    <source>
        <strain evidence="5 6">JCM23202</strain>
    </source>
</reference>
<gene>
    <name evidence="5" type="ORF">H5P27_18045</name>
</gene>
<name>A0A7X1B941_9BACT</name>
<dbReference type="Pfam" id="PF13432">
    <property type="entry name" value="TPR_16"/>
    <property type="match status" value="2"/>
</dbReference>
<dbReference type="PANTHER" id="PTHR45586:SF1">
    <property type="entry name" value="LIPOPOLYSACCHARIDE ASSEMBLY PROTEIN B"/>
    <property type="match status" value="1"/>
</dbReference>
<evidence type="ECO:0000313" key="6">
    <source>
        <dbReference type="Proteomes" id="UP000526501"/>
    </source>
</evidence>
<keyword evidence="6" id="KW-1185">Reference proteome</keyword>
<keyword evidence="4" id="KW-0732">Signal</keyword>
<accession>A0A7X1B941</accession>
<dbReference type="SUPFAM" id="SSF48452">
    <property type="entry name" value="TPR-like"/>
    <property type="match status" value="1"/>
</dbReference>
<proteinExistence type="predicted"/>
<dbReference type="SMART" id="SM00028">
    <property type="entry name" value="TPR"/>
    <property type="match status" value="7"/>
</dbReference>
<dbReference type="EMBL" id="JACHVC010000013">
    <property type="protein sequence ID" value="MBC2607962.1"/>
    <property type="molecule type" value="Genomic_DNA"/>
</dbReference>
<feature type="repeat" description="TPR" evidence="3">
    <location>
        <begin position="134"/>
        <end position="167"/>
    </location>
</feature>
<feature type="signal peptide" evidence="4">
    <location>
        <begin position="1"/>
        <end position="31"/>
    </location>
</feature>
<feature type="repeat" description="TPR" evidence="3">
    <location>
        <begin position="100"/>
        <end position="133"/>
    </location>
</feature>
<evidence type="ECO:0000256" key="1">
    <source>
        <dbReference type="ARBA" id="ARBA00022737"/>
    </source>
</evidence>
<dbReference type="InterPro" id="IPR019734">
    <property type="entry name" value="TPR_rpt"/>
</dbReference>
<dbReference type="Pfam" id="PF14559">
    <property type="entry name" value="TPR_19"/>
    <property type="match status" value="1"/>
</dbReference>
<evidence type="ECO:0000256" key="4">
    <source>
        <dbReference type="SAM" id="SignalP"/>
    </source>
</evidence>
<dbReference type="RefSeq" id="WP_185661824.1">
    <property type="nucleotide sequence ID" value="NZ_CAWPOO010000013.1"/>
</dbReference>
<dbReference type="PANTHER" id="PTHR45586">
    <property type="entry name" value="TPR REPEAT-CONTAINING PROTEIN PA4667"/>
    <property type="match status" value="1"/>
</dbReference>
<dbReference type="InterPro" id="IPR011990">
    <property type="entry name" value="TPR-like_helical_dom_sf"/>
</dbReference>
<dbReference type="AlphaFoldDB" id="A0A7X1B941"/>
<organism evidence="5 6">
    <name type="scientific">Pelagicoccus albus</name>
    <dbReference type="NCBI Taxonomy" id="415222"/>
    <lineage>
        <taxon>Bacteria</taxon>
        <taxon>Pseudomonadati</taxon>
        <taxon>Verrucomicrobiota</taxon>
        <taxon>Opitutia</taxon>
        <taxon>Puniceicoccales</taxon>
        <taxon>Pelagicoccaceae</taxon>
        <taxon>Pelagicoccus</taxon>
    </lineage>
</organism>
<feature type="repeat" description="TPR" evidence="3">
    <location>
        <begin position="168"/>
        <end position="201"/>
    </location>
</feature>
<comment type="caution">
    <text evidence="5">The sequence shown here is derived from an EMBL/GenBank/DDBJ whole genome shotgun (WGS) entry which is preliminary data.</text>
</comment>
<dbReference type="PROSITE" id="PS50005">
    <property type="entry name" value="TPR"/>
    <property type="match status" value="4"/>
</dbReference>
<protein>
    <submittedName>
        <fullName evidence="5">Tetratricopeptide repeat protein</fullName>
    </submittedName>
</protein>
<dbReference type="Pfam" id="PF13174">
    <property type="entry name" value="TPR_6"/>
    <property type="match status" value="1"/>
</dbReference>
<keyword evidence="2 3" id="KW-0802">TPR repeat</keyword>
<dbReference type="InterPro" id="IPR051012">
    <property type="entry name" value="CellSynth/LPSAsmb/PSIAsmb"/>
</dbReference>
<sequence length="459" mass="51123">MTRTHLHRSFRRLTAIVPGTIALLGISTSNAQTFPLSENAWDNPEFQERFLGSYGFMTETEPTISKEEGELFQTLAPTIRSNPQQAIETLKSAITPESSAALTYTLGNLYLQTQKADLAEQAYRDAIKKFPNFARAYMNMGLVLVQDQRFEDATPFLTKAVELGTGTDTVYGLLGLAYLNQKFYDSAIDAYRTALILNPESKDWKRGKLSALIASGENLAAQRLLNELLVEEPDNSDYWKFKANNYLTLQDTEKAAASLTVATMLGADEFSVQNLLGDLYMNEGLPALALSAYQTAIKGEGVVAERALRMLKILTDQANFEQAEVLASDIENALSLGETDPSYLELLNYKAKIALGLEQEDAAAEILENIVSVDPLNGRALILLGEYFWKKDDLENALVQFERAEKAKDFTIEAMLNRARVYVQMKDYRVAADILRSVQAIDPKPYIANYLTQVEAAIR</sequence>
<evidence type="ECO:0000256" key="2">
    <source>
        <dbReference type="ARBA" id="ARBA00022803"/>
    </source>
</evidence>
<feature type="repeat" description="TPR" evidence="3">
    <location>
        <begin position="412"/>
        <end position="445"/>
    </location>
</feature>
<evidence type="ECO:0000313" key="5">
    <source>
        <dbReference type="EMBL" id="MBC2607962.1"/>
    </source>
</evidence>
<feature type="chain" id="PRO_5031512756" evidence="4">
    <location>
        <begin position="32"/>
        <end position="459"/>
    </location>
</feature>